<feature type="domain" description="CBS" evidence="3">
    <location>
        <begin position="74"/>
        <end position="130"/>
    </location>
</feature>
<dbReference type="Gene3D" id="3.10.580.10">
    <property type="entry name" value="CBS-domain"/>
    <property type="match status" value="1"/>
</dbReference>
<name>A0A941DPX6_9BACI</name>
<accession>A0A941DPX6</accession>
<sequence>MHQQLRNFMTSNVYTVNDTQSIQEAAALMSEHNIGSLPVVDQHGSIVGMITDRDITLRSTAQGEAAQTPVSQVMTAQQVVQGTPEMDAHEAAQLMAQQQIRRLPVVENGQIVGMVALGDLAVDNQLENEAGEALSDISNPSDPQKD</sequence>
<dbReference type="AlphaFoldDB" id="A0A941DPX6"/>
<protein>
    <submittedName>
        <fullName evidence="4">CBS domain-containing protein</fullName>
    </submittedName>
</protein>
<dbReference type="PANTHER" id="PTHR43080">
    <property type="entry name" value="CBS DOMAIN-CONTAINING PROTEIN CBSX3, MITOCHONDRIAL"/>
    <property type="match status" value="1"/>
</dbReference>
<dbReference type="SMART" id="SM00116">
    <property type="entry name" value="CBS"/>
    <property type="match status" value="2"/>
</dbReference>
<dbReference type="Pfam" id="PF00571">
    <property type="entry name" value="CBS"/>
    <property type="match status" value="2"/>
</dbReference>
<dbReference type="CDD" id="cd04622">
    <property type="entry name" value="CBS_pair_HRP1_like"/>
    <property type="match status" value="1"/>
</dbReference>
<evidence type="ECO:0000259" key="3">
    <source>
        <dbReference type="PROSITE" id="PS51371"/>
    </source>
</evidence>
<dbReference type="InterPro" id="IPR046342">
    <property type="entry name" value="CBS_dom_sf"/>
</dbReference>
<gene>
    <name evidence="4" type="ORF">KCX74_00075</name>
</gene>
<feature type="domain" description="CBS" evidence="3">
    <location>
        <begin position="9"/>
        <end position="66"/>
    </location>
</feature>
<keyword evidence="5" id="KW-1185">Reference proteome</keyword>
<dbReference type="SUPFAM" id="SSF54631">
    <property type="entry name" value="CBS-domain pair"/>
    <property type="match status" value="1"/>
</dbReference>
<keyword evidence="1 2" id="KW-0129">CBS domain</keyword>
<dbReference type="RefSeq" id="WP_026679997.1">
    <property type="nucleotide sequence ID" value="NZ_BAAACY010000033.1"/>
</dbReference>
<dbReference type="InterPro" id="IPR000644">
    <property type="entry name" value="CBS_dom"/>
</dbReference>
<organism evidence="4 5">
    <name type="scientific">Virgibacillus salarius</name>
    <dbReference type="NCBI Taxonomy" id="447199"/>
    <lineage>
        <taxon>Bacteria</taxon>
        <taxon>Bacillati</taxon>
        <taxon>Bacillota</taxon>
        <taxon>Bacilli</taxon>
        <taxon>Bacillales</taxon>
        <taxon>Bacillaceae</taxon>
        <taxon>Virgibacillus</taxon>
    </lineage>
</organism>
<evidence type="ECO:0000313" key="5">
    <source>
        <dbReference type="Proteomes" id="UP000675284"/>
    </source>
</evidence>
<evidence type="ECO:0000256" key="2">
    <source>
        <dbReference type="PROSITE-ProRule" id="PRU00703"/>
    </source>
</evidence>
<dbReference type="PROSITE" id="PS51371">
    <property type="entry name" value="CBS"/>
    <property type="match status" value="2"/>
</dbReference>
<dbReference type="InterPro" id="IPR051257">
    <property type="entry name" value="Diverse_CBS-Domain"/>
</dbReference>
<dbReference type="PANTHER" id="PTHR43080:SF2">
    <property type="entry name" value="CBS DOMAIN-CONTAINING PROTEIN"/>
    <property type="match status" value="1"/>
</dbReference>
<proteinExistence type="predicted"/>
<comment type="caution">
    <text evidence="4">The sequence shown here is derived from an EMBL/GenBank/DDBJ whole genome shotgun (WGS) entry which is preliminary data.</text>
</comment>
<reference evidence="4" key="1">
    <citation type="submission" date="2021-04" db="EMBL/GenBank/DDBJ databases">
        <title>Isolation and polyphasic classification of algal microorganism.</title>
        <authorList>
            <person name="Wang S."/>
        </authorList>
    </citation>
    <scope>NUCLEOTIDE SEQUENCE</scope>
    <source>
        <strain evidence="4">720a</strain>
    </source>
</reference>
<evidence type="ECO:0000256" key="1">
    <source>
        <dbReference type="ARBA" id="ARBA00023122"/>
    </source>
</evidence>
<evidence type="ECO:0000313" key="4">
    <source>
        <dbReference type="EMBL" id="MBR7794435.1"/>
    </source>
</evidence>
<dbReference type="Proteomes" id="UP000675284">
    <property type="component" value="Unassembled WGS sequence"/>
</dbReference>
<dbReference type="EMBL" id="JAGSOT010000001">
    <property type="protein sequence ID" value="MBR7794435.1"/>
    <property type="molecule type" value="Genomic_DNA"/>
</dbReference>